<keyword evidence="2" id="KW-1185">Reference proteome</keyword>
<dbReference type="Proteomes" id="UP000027265">
    <property type="component" value="Unassembled WGS sequence"/>
</dbReference>
<evidence type="ECO:0000313" key="1">
    <source>
        <dbReference type="EMBL" id="KDQ50609.1"/>
    </source>
</evidence>
<dbReference type="PROSITE" id="PS51257">
    <property type="entry name" value="PROKAR_LIPOPROTEIN"/>
    <property type="match status" value="1"/>
</dbReference>
<sequence length="359" mass="38560">MPGGIVKWQYRASSTFVLTLSCPGKPLDGDPVKILCATPPSSHLKSSVTRAVNTVAPLLALAEDFSDRGVNARVRSSRSSQEKYFDSGTIAHRGEPIQQLHPRSPVLGVTPDLCLGPSDLSPTCIRHPHVNSRAGIGAGDDWCRRATRPHMKGNAFAVLTSPPSAEEIQNRSCTADNCPLLCQYSHSDTWVNGATNLLPTSSSASPNIGVADPNPTLWISETLVNTTSIDLVPRGAALSVFVNKYPYRIEDRDCQARAPSPPTTVKALDTLTSPPSAEEAWIRDHTINDCALLHQRSHYGTRVTGTANLLPPKLSAFTNLRVVDFDPTLSVSEVPLNATAGAATFHFQSSVEAPRVNSN</sequence>
<dbReference type="HOGENOM" id="CLU_771754_0_0_1"/>
<dbReference type="AlphaFoldDB" id="A0A067P761"/>
<gene>
    <name evidence="1" type="ORF">JAAARDRAFT_199858</name>
</gene>
<reference evidence="2" key="1">
    <citation type="journal article" date="2014" name="Proc. Natl. Acad. Sci. U.S.A.">
        <title>Extensive sampling of basidiomycete genomes demonstrates inadequacy of the white-rot/brown-rot paradigm for wood decay fungi.</title>
        <authorList>
            <person name="Riley R."/>
            <person name="Salamov A.A."/>
            <person name="Brown D.W."/>
            <person name="Nagy L.G."/>
            <person name="Floudas D."/>
            <person name="Held B.W."/>
            <person name="Levasseur A."/>
            <person name="Lombard V."/>
            <person name="Morin E."/>
            <person name="Otillar R."/>
            <person name="Lindquist E.A."/>
            <person name="Sun H."/>
            <person name="LaButti K.M."/>
            <person name="Schmutz J."/>
            <person name="Jabbour D."/>
            <person name="Luo H."/>
            <person name="Baker S.E."/>
            <person name="Pisabarro A.G."/>
            <person name="Walton J.D."/>
            <person name="Blanchette R.A."/>
            <person name="Henrissat B."/>
            <person name="Martin F."/>
            <person name="Cullen D."/>
            <person name="Hibbett D.S."/>
            <person name="Grigoriev I.V."/>
        </authorList>
    </citation>
    <scope>NUCLEOTIDE SEQUENCE [LARGE SCALE GENOMIC DNA]</scope>
    <source>
        <strain evidence="2">MUCL 33604</strain>
    </source>
</reference>
<dbReference type="InParanoid" id="A0A067P761"/>
<protein>
    <submittedName>
        <fullName evidence="1">Uncharacterized protein</fullName>
    </submittedName>
</protein>
<proteinExistence type="predicted"/>
<accession>A0A067P761</accession>
<dbReference type="EMBL" id="KL197758">
    <property type="protein sequence ID" value="KDQ50609.1"/>
    <property type="molecule type" value="Genomic_DNA"/>
</dbReference>
<organism evidence="1 2">
    <name type="scientific">Jaapia argillacea MUCL 33604</name>
    <dbReference type="NCBI Taxonomy" id="933084"/>
    <lineage>
        <taxon>Eukaryota</taxon>
        <taxon>Fungi</taxon>
        <taxon>Dikarya</taxon>
        <taxon>Basidiomycota</taxon>
        <taxon>Agaricomycotina</taxon>
        <taxon>Agaricomycetes</taxon>
        <taxon>Agaricomycetidae</taxon>
        <taxon>Jaapiales</taxon>
        <taxon>Jaapiaceae</taxon>
        <taxon>Jaapia</taxon>
    </lineage>
</organism>
<evidence type="ECO:0000313" key="2">
    <source>
        <dbReference type="Proteomes" id="UP000027265"/>
    </source>
</evidence>
<name>A0A067P761_9AGAM</name>